<dbReference type="Proteomes" id="UP000030655">
    <property type="component" value="Unassembled WGS sequence"/>
</dbReference>
<accession>A0A059EXF4</accession>
<dbReference type="HOGENOM" id="CLU_352651_0_0_1"/>
<gene>
    <name evidence="1" type="ORF">H312_03037</name>
</gene>
<dbReference type="AlphaFoldDB" id="A0A059EXF4"/>
<proteinExistence type="predicted"/>
<sequence length="797" mass="94059">MFYLNLIMIYIFPISNNFFKESLIYLKNDKILLIPSEKISVFNFYNPKSDKYFFDTTDLKSFVLFVKLTLKNFANDSNIRSKNIRDILSLMDNIFIKDDKKLLIFFMNLAGFGFNIKTYEEIIENFYNTKKLDVFVILMRFICKKFKVNFSLHNNNLFFYKYYQEFNSCLEEFEDSSGSLVIFSSIAHELTNEIKNGIKGVISLGKNEKSVTLFNIINKVMQIFDIKELKLKTVYDGFKISDAEILFSALNISNIEKIQLRNTGLKPGWFGKLFKQNLEKITNLDVSYNRLNIKDLKSFEKMVNCKYLNLSSCSFKIDSKNLMNEIICSCLKYCVLNDICCLPKKLEYLIFKNNQIIDLNLFASQEINGTLSLENTPLCISCLESSFKKFKRATFALSIDNYKDIENLLLLLKEYKYQKVDLCIDLEEETKHIQIKKIKVKDYRNIRNDNLETFFPSILKNNKICELELFCTLETCISLLENFDERSEIKLTLEIENAKNVNNNIAFFKKYSFIKEIAIKNTRISKNVKNFLMNLDDACKVYFENISISEAYSDEILNHSNIGKNVICFTTDERSIYPFKKLEKHKSIQISEIKEFDNGLEPTKFKTYLKILHVKSIFNINVLIQVLKNICTQEIILHKKIELIKVKNIEEKINRTVTKISFLFPDLNSLNILHLFSSIGNIEIVLDNSTDKIIKEIAHFKNLTYTLKRIKLNNEKTNNLYDFEFKFLEDFDYLTEITITPKPLQVKEIIIFKKLKKLRKFLIYFKAEIIGTREECEEIFKNYHFIKLDFKYHYEEK</sequence>
<evidence type="ECO:0000313" key="2">
    <source>
        <dbReference type="Proteomes" id="UP000030655"/>
    </source>
</evidence>
<reference evidence="2" key="1">
    <citation type="submission" date="2013-02" db="EMBL/GenBank/DDBJ databases">
        <authorList>
            <consortium name="The Broad Institute Genome Sequencing Platform"/>
            <person name="Cuomo C."/>
            <person name="Becnel J."/>
            <person name="Sanscrainte N."/>
            <person name="Walker B."/>
            <person name="Young S.K."/>
            <person name="Zeng Q."/>
            <person name="Gargeya S."/>
            <person name="Fitzgerald M."/>
            <person name="Haas B."/>
            <person name="Abouelleil A."/>
            <person name="Alvarado L."/>
            <person name="Arachchi H.M."/>
            <person name="Berlin A.M."/>
            <person name="Chapman S.B."/>
            <person name="Dewar J."/>
            <person name="Goldberg J."/>
            <person name="Griggs A."/>
            <person name="Gujja S."/>
            <person name="Hansen M."/>
            <person name="Howarth C."/>
            <person name="Imamovic A."/>
            <person name="Larimer J."/>
            <person name="McCowan C."/>
            <person name="Murphy C."/>
            <person name="Neiman D."/>
            <person name="Pearson M."/>
            <person name="Priest M."/>
            <person name="Roberts A."/>
            <person name="Saif S."/>
            <person name="Shea T."/>
            <person name="Sisk P."/>
            <person name="Sykes S."/>
            <person name="Wortman J."/>
            <person name="Nusbaum C."/>
            <person name="Birren B."/>
        </authorList>
    </citation>
    <scope>NUCLEOTIDE SEQUENCE [LARGE SCALE GENOMIC DNA]</scope>
    <source>
        <strain evidence="2">PRA339</strain>
    </source>
</reference>
<reference evidence="1 2" key="2">
    <citation type="submission" date="2014-03" db="EMBL/GenBank/DDBJ databases">
        <title>The Genome Sequence of Anncaliia algerae insect isolate PRA339.</title>
        <authorList>
            <consortium name="The Broad Institute Genome Sequencing Platform"/>
            <consortium name="The Broad Institute Genome Sequencing Center for Infectious Disease"/>
            <person name="Cuomo C."/>
            <person name="Becnel J."/>
            <person name="Sanscrainte N."/>
            <person name="Walker B."/>
            <person name="Young S.K."/>
            <person name="Zeng Q."/>
            <person name="Gargeya S."/>
            <person name="Fitzgerald M."/>
            <person name="Haas B."/>
            <person name="Abouelleil A."/>
            <person name="Alvarado L."/>
            <person name="Arachchi H.M."/>
            <person name="Berlin A.M."/>
            <person name="Chapman S.B."/>
            <person name="Dewar J."/>
            <person name="Goldberg J."/>
            <person name="Griggs A."/>
            <person name="Gujja S."/>
            <person name="Hansen M."/>
            <person name="Howarth C."/>
            <person name="Imamovic A."/>
            <person name="Larimer J."/>
            <person name="McCowan C."/>
            <person name="Murphy C."/>
            <person name="Neiman D."/>
            <person name="Pearson M."/>
            <person name="Priest M."/>
            <person name="Roberts A."/>
            <person name="Saif S."/>
            <person name="Shea T."/>
            <person name="Sisk P."/>
            <person name="Sykes S."/>
            <person name="Wortman J."/>
            <person name="Nusbaum C."/>
            <person name="Birren B."/>
        </authorList>
    </citation>
    <scope>NUCLEOTIDE SEQUENCE [LARGE SCALE GENOMIC DNA]</scope>
    <source>
        <strain evidence="1 2">PRA339</strain>
    </source>
</reference>
<name>A0A059EXF4_9MICR</name>
<dbReference type="SUPFAM" id="SSF52058">
    <property type="entry name" value="L domain-like"/>
    <property type="match status" value="1"/>
</dbReference>
<evidence type="ECO:0000313" key="1">
    <source>
        <dbReference type="EMBL" id="KCZ79565.1"/>
    </source>
</evidence>
<dbReference type="OrthoDB" id="10291557at2759"/>
<organism evidence="1 2">
    <name type="scientific">Anncaliia algerae PRA339</name>
    <dbReference type="NCBI Taxonomy" id="1288291"/>
    <lineage>
        <taxon>Eukaryota</taxon>
        <taxon>Fungi</taxon>
        <taxon>Fungi incertae sedis</taxon>
        <taxon>Microsporidia</taxon>
        <taxon>Tubulinosematoidea</taxon>
        <taxon>Tubulinosematidae</taxon>
        <taxon>Anncaliia</taxon>
    </lineage>
</organism>
<dbReference type="Gene3D" id="3.80.10.10">
    <property type="entry name" value="Ribonuclease Inhibitor"/>
    <property type="match status" value="1"/>
</dbReference>
<dbReference type="InterPro" id="IPR032675">
    <property type="entry name" value="LRR_dom_sf"/>
</dbReference>
<dbReference type="VEuPathDB" id="MicrosporidiaDB:H312_03037"/>
<protein>
    <submittedName>
        <fullName evidence="1">Uncharacterized protein</fullName>
    </submittedName>
</protein>
<dbReference type="EMBL" id="KK365256">
    <property type="protein sequence ID" value="KCZ79565.1"/>
    <property type="molecule type" value="Genomic_DNA"/>
</dbReference>
<keyword evidence="2" id="KW-1185">Reference proteome</keyword>